<dbReference type="Proteomes" id="UP001232445">
    <property type="component" value="Unassembled WGS sequence"/>
</dbReference>
<name>A0ABU0CM80_9BACI</name>
<organism evidence="7 8">
    <name type="scientific">Caldalkalibacillus uzonensis</name>
    <dbReference type="NCBI Taxonomy" id="353224"/>
    <lineage>
        <taxon>Bacteria</taxon>
        <taxon>Bacillati</taxon>
        <taxon>Bacillota</taxon>
        <taxon>Bacilli</taxon>
        <taxon>Bacillales</taxon>
        <taxon>Bacillaceae</taxon>
        <taxon>Caldalkalibacillus</taxon>
    </lineage>
</organism>
<accession>A0ABU0CM80</accession>
<dbReference type="EMBL" id="JAUSUQ010000001">
    <property type="protein sequence ID" value="MDQ0337526.1"/>
    <property type="molecule type" value="Genomic_DNA"/>
</dbReference>
<keyword evidence="4" id="KW-0472">Membrane</keyword>
<evidence type="ECO:0000313" key="7">
    <source>
        <dbReference type="EMBL" id="MDQ0337526.1"/>
    </source>
</evidence>
<keyword evidence="4" id="KW-1133">Transmembrane helix</keyword>
<proteinExistence type="inferred from homology"/>
<dbReference type="InterPro" id="IPR000223">
    <property type="entry name" value="Pept_S26A_signal_pept_1"/>
</dbReference>
<dbReference type="InterPro" id="IPR036286">
    <property type="entry name" value="LexA/Signal_pep-like_sf"/>
</dbReference>
<dbReference type="CDD" id="cd06530">
    <property type="entry name" value="S26_SPase_I"/>
    <property type="match status" value="1"/>
</dbReference>
<comment type="subcellular location">
    <subcellularLocation>
        <location evidence="1">Cell membrane</location>
        <topology evidence="1">Single-pass type II membrane protein</topology>
    </subcellularLocation>
    <subcellularLocation>
        <location evidence="4">Membrane</location>
        <topology evidence="4">Single-pass type II membrane protein</topology>
    </subcellularLocation>
</comment>
<comment type="caution">
    <text evidence="7">The sequence shown here is derived from an EMBL/GenBank/DDBJ whole genome shotgun (WGS) entry which is preliminary data.</text>
</comment>
<dbReference type="PRINTS" id="PR00727">
    <property type="entry name" value="LEADERPTASE"/>
</dbReference>
<protein>
    <recommendedName>
        <fullName evidence="4">Signal peptidase I</fullName>
        <ecNumber evidence="4">3.4.21.89</ecNumber>
    </recommendedName>
</protein>
<dbReference type="Gene3D" id="2.10.109.10">
    <property type="entry name" value="Umud Fragment, subunit A"/>
    <property type="match status" value="1"/>
</dbReference>
<dbReference type="GO" id="GO:0009003">
    <property type="term" value="F:signal peptidase activity"/>
    <property type="evidence" value="ECO:0007669"/>
    <property type="project" value="UniProtKB-EC"/>
</dbReference>
<dbReference type="PANTHER" id="PTHR43390">
    <property type="entry name" value="SIGNAL PEPTIDASE I"/>
    <property type="match status" value="1"/>
</dbReference>
<sequence>MSQSYDAFKQDVEEHNPNSGTNSSDGLWEWVKAIILAVGLALIIRLLLFAPIVVDGESMLPTLHDKERLIVNKAVYLWGEPKRGDIIVFHATHDKDWIKRVIGESGDVVEVKNGVLYINGEQIEEPYLDPSAGFMMHDFREVVPEGELFVMGDNRPNSRDSRNIGTIPISSVVGRAELVFWPLQDIRLVK</sequence>
<dbReference type="PROSITE" id="PS00501">
    <property type="entry name" value="SPASE_I_1"/>
    <property type="match status" value="1"/>
</dbReference>
<dbReference type="InterPro" id="IPR019533">
    <property type="entry name" value="Peptidase_S26"/>
</dbReference>
<evidence type="ECO:0000256" key="5">
    <source>
        <dbReference type="SAM" id="MobiDB-lite"/>
    </source>
</evidence>
<dbReference type="PROSITE" id="PS00761">
    <property type="entry name" value="SPASE_I_3"/>
    <property type="match status" value="1"/>
</dbReference>
<evidence type="ECO:0000256" key="3">
    <source>
        <dbReference type="ARBA" id="ARBA00022801"/>
    </source>
</evidence>
<dbReference type="RefSeq" id="WP_307334719.1">
    <property type="nucleotide sequence ID" value="NZ_JAUSUQ010000001.1"/>
</dbReference>
<evidence type="ECO:0000256" key="4">
    <source>
        <dbReference type="RuleBase" id="RU362042"/>
    </source>
</evidence>
<comment type="catalytic activity">
    <reaction evidence="4">
        <text>Cleavage of hydrophobic, N-terminal signal or leader sequences from secreted and periplasmic proteins.</text>
        <dbReference type="EC" id="3.4.21.89"/>
    </reaction>
</comment>
<feature type="domain" description="Peptidase S26" evidence="6">
    <location>
        <begin position="27"/>
        <end position="181"/>
    </location>
</feature>
<dbReference type="SUPFAM" id="SSF51306">
    <property type="entry name" value="LexA/Signal peptidase"/>
    <property type="match status" value="1"/>
</dbReference>
<dbReference type="InterPro" id="IPR019756">
    <property type="entry name" value="Pept_S26A_signal_pept_1_Ser-AS"/>
</dbReference>
<evidence type="ECO:0000256" key="2">
    <source>
        <dbReference type="ARBA" id="ARBA00022670"/>
    </source>
</evidence>
<keyword evidence="2 4" id="KW-0645">Protease</keyword>
<feature type="transmembrane region" description="Helical" evidence="4">
    <location>
        <begin position="33"/>
        <end position="54"/>
    </location>
</feature>
<feature type="region of interest" description="Disordered" evidence="5">
    <location>
        <begin position="1"/>
        <end position="23"/>
    </location>
</feature>
<keyword evidence="4" id="KW-0812">Transmembrane</keyword>
<dbReference type="EC" id="3.4.21.89" evidence="4"/>
<evidence type="ECO:0000313" key="8">
    <source>
        <dbReference type="Proteomes" id="UP001232445"/>
    </source>
</evidence>
<evidence type="ECO:0000256" key="1">
    <source>
        <dbReference type="ARBA" id="ARBA00004401"/>
    </source>
</evidence>
<dbReference type="InterPro" id="IPR019758">
    <property type="entry name" value="Pept_S26A_signal_pept_1_CS"/>
</dbReference>
<gene>
    <name evidence="7" type="ORF">J2S00_000296</name>
</gene>
<dbReference type="NCBIfam" id="TIGR02227">
    <property type="entry name" value="sigpep_I_bact"/>
    <property type="match status" value="1"/>
</dbReference>
<comment type="similarity">
    <text evidence="4">Belongs to the peptidase S26 family.</text>
</comment>
<evidence type="ECO:0000259" key="6">
    <source>
        <dbReference type="Pfam" id="PF10502"/>
    </source>
</evidence>
<keyword evidence="3 4" id="KW-0378">Hydrolase</keyword>
<dbReference type="Pfam" id="PF10502">
    <property type="entry name" value="Peptidase_S26"/>
    <property type="match status" value="1"/>
</dbReference>
<reference evidence="7 8" key="1">
    <citation type="submission" date="2023-07" db="EMBL/GenBank/DDBJ databases">
        <title>Genomic Encyclopedia of Type Strains, Phase IV (KMG-IV): sequencing the most valuable type-strain genomes for metagenomic binning, comparative biology and taxonomic classification.</title>
        <authorList>
            <person name="Goeker M."/>
        </authorList>
    </citation>
    <scope>NUCLEOTIDE SEQUENCE [LARGE SCALE GENOMIC DNA]</scope>
    <source>
        <strain evidence="7 8">DSM 17740</strain>
    </source>
</reference>
<dbReference type="PANTHER" id="PTHR43390:SF8">
    <property type="entry name" value="SIGNAL PEPTIDASE I"/>
    <property type="match status" value="1"/>
</dbReference>
<keyword evidence="8" id="KW-1185">Reference proteome</keyword>